<dbReference type="PANTHER" id="PTHR12001:SF44">
    <property type="entry name" value="GERANYLGERANYL PYROPHOSPHATE SYNTHASE"/>
    <property type="match status" value="1"/>
</dbReference>
<dbReference type="PANTHER" id="PTHR12001">
    <property type="entry name" value="GERANYLGERANYL PYROPHOSPHATE SYNTHASE"/>
    <property type="match status" value="1"/>
</dbReference>
<evidence type="ECO:0000256" key="1">
    <source>
        <dbReference type="ARBA" id="ARBA00022723"/>
    </source>
</evidence>
<dbReference type="SFLD" id="SFLDS00005">
    <property type="entry name" value="Isoprenoid_Synthase_Type_I"/>
    <property type="match status" value="1"/>
</dbReference>
<dbReference type="RefSeq" id="WP_394831553.1">
    <property type="nucleotide sequence ID" value="NZ_CP089929.1"/>
</dbReference>
<keyword evidence="5" id="KW-1185">Reference proteome</keyword>
<proteinExistence type="inferred from homology"/>
<dbReference type="InterPro" id="IPR000092">
    <property type="entry name" value="Polyprenyl_synt"/>
</dbReference>
<dbReference type="InterPro" id="IPR008949">
    <property type="entry name" value="Isoprenoid_synthase_dom_sf"/>
</dbReference>
<evidence type="ECO:0000313" key="5">
    <source>
        <dbReference type="Proteomes" id="UP001374803"/>
    </source>
</evidence>
<comment type="similarity">
    <text evidence="3">Belongs to the FPP/GGPP synthase family.</text>
</comment>
<dbReference type="Gene3D" id="1.10.600.10">
    <property type="entry name" value="Farnesyl Diphosphate Synthase"/>
    <property type="match status" value="1"/>
</dbReference>
<sequence>MVLRLAEHEFNELLQYDVAREGSVAVRLRDGLWEPAANFLSRPSKEFRARLVDFGWEWIGAQGRAPEPLRAALEALHAGSLIIDDIEDDAPDRRGQPALHVAYGVPMALNCGNWLYFAALRMLRRLPLAVEAEIDLQHRFLDTLAMCHAGQALDISVRLSEIPKNDILPLVTTTTRWKTGALMALAASAAAVALRASKERVIVLHDFGLAFGTTLQMLDDLATLTKRTHRATRYEDLQLDRVTWPWAWLAETVDAETFDGLRARAARVAAGQDDPAELAETLSTLVATTGRAAARERLAAEREKLRALGEGASAVVAAFEVEIERLLACYD</sequence>
<organism evidence="4 5">
    <name type="scientific">Pendulispora rubella</name>
    <dbReference type="NCBI Taxonomy" id="2741070"/>
    <lineage>
        <taxon>Bacteria</taxon>
        <taxon>Pseudomonadati</taxon>
        <taxon>Myxococcota</taxon>
        <taxon>Myxococcia</taxon>
        <taxon>Myxococcales</taxon>
        <taxon>Sorangiineae</taxon>
        <taxon>Pendulisporaceae</taxon>
        <taxon>Pendulispora</taxon>
    </lineage>
</organism>
<gene>
    <name evidence="4" type="ORF">LVJ94_34075</name>
</gene>
<reference evidence="4" key="1">
    <citation type="submission" date="2021-12" db="EMBL/GenBank/DDBJ databases">
        <title>Discovery of the Pendulisporaceae a myxobacterial family with distinct sporulation behavior and unique specialized metabolism.</title>
        <authorList>
            <person name="Garcia R."/>
            <person name="Popoff A."/>
            <person name="Bader C.D."/>
            <person name="Loehr J."/>
            <person name="Walesch S."/>
            <person name="Walt C."/>
            <person name="Boldt J."/>
            <person name="Bunk B."/>
            <person name="Haeckl F.J.F.P.J."/>
            <person name="Gunesch A.P."/>
            <person name="Birkelbach J."/>
            <person name="Nuebel U."/>
            <person name="Pietschmann T."/>
            <person name="Bach T."/>
            <person name="Mueller R."/>
        </authorList>
    </citation>
    <scope>NUCLEOTIDE SEQUENCE</scope>
    <source>
        <strain evidence="4">MSr11367</strain>
    </source>
</reference>
<dbReference type="InterPro" id="IPR033749">
    <property type="entry name" value="Polyprenyl_synt_CS"/>
</dbReference>
<dbReference type="PROSITE" id="PS00723">
    <property type="entry name" value="POLYPRENYL_SYNTHASE_1"/>
    <property type="match status" value="1"/>
</dbReference>
<dbReference type="Pfam" id="PF00348">
    <property type="entry name" value="polyprenyl_synt"/>
    <property type="match status" value="1"/>
</dbReference>
<protein>
    <submittedName>
        <fullName evidence="4">Polyprenyl synthetase family protein</fullName>
    </submittedName>
</protein>
<dbReference type="EMBL" id="CP089983">
    <property type="protein sequence ID" value="WXB01933.1"/>
    <property type="molecule type" value="Genomic_DNA"/>
</dbReference>
<dbReference type="Proteomes" id="UP001374803">
    <property type="component" value="Chromosome"/>
</dbReference>
<keyword evidence="3" id="KW-0808">Transferase</keyword>
<evidence type="ECO:0000313" key="4">
    <source>
        <dbReference type="EMBL" id="WXB01933.1"/>
    </source>
</evidence>
<evidence type="ECO:0000256" key="2">
    <source>
        <dbReference type="ARBA" id="ARBA00022842"/>
    </source>
</evidence>
<name>A0ABZ2KVZ9_9BACT</name>
<keyword evidence="1" id="KW-0479">Metal-binding</keyword>
<dbReference type="SUPFAM" id="SSF48576">
    <property type="entry name" value="Terpenoid synthases"/>
    <property type="match status" value="1"/>
</dbReference>
<evidence type="ECO:0000256" key="3">
    <source>
        <dbReference type="RuleBase" id="RU004466"/>
    </source>
</evidence>
<keyword evidence="2" id="KW-0460">Magnesium</keyword>
<accession>A0ABZ2KVZ9</accession>